<dbReference type="Proteomes" id="UP000289758">
    <property type="component" value="Unassembled WGS sequence"/>
</dbReference>
<dbReference type="AlphaFoldDB" id="A0A4Q0YAG6"/>
<evidence type="ECO:0000313" key="3">
    <source>
        <dbReference type="EMBL" id="RXK01404.1"/>
    </source>
</evidence>
<organism evidence="2 6">
    <name type="scientific">Halarcobacter ebronensis</name>
    <dbReference type="NCBI Taxonomy" id="1462615"/>
    <lineage>
        <taxon>Bacteria</taxon>
        <taxon>Pseudomonadati</taxon>
        <taxon>Campylobacterota</taxon>
        <taxon>Epsilonproteobacteria</taxon>
        <taxon>Campylobacterales</taxon>
        <taxon>Arcobacteraceae</taxon>
        <taxon>Halarcobacter</taxon>
    </lineage>
</organism>
<name>A0A4Q0YAG6_9BACT</name>
<gene>
    <name evidence="4" type="ORF">CRV07_12935</name>
    <name evidence="3" type="ORF">CRV07_15115</name>
    <name evidence="2" type="ORF">CRV08_11870</name>
    <name evidence="1" type="ORF">CRV08_15225</name>
</gene>
<protein>
    <submittedName>
        <fullName evidence="2">PAS sensor domain-containing protein</fullName>
    </submittedName>
</protein>
<feature type="non-terminal residue" evidence="2">
    <location>
        <position position="1"/>
    </location>
</feature>
<dbReference type="Proteomes" id="UP000290172">
    <property type="component" value="Unassembled WGS sequence"/>
</dbReference>
<dbReference type="EMBL" id="PDKJ01000011">
    <property type="protein sequence ID" value="RXJ67023.1"/>
    <property type="molecule type" value="Genomic_DNA"/>
</dbReference>
<proteinExistence type="predicted"/>
<dbReference type="EMBL" id="PDKK01000013">
    <property type="protein sequence ID" value="RXK03290.1"/>
    <property type="molecule type" value="Genomic_DNA"/>
</dbReference>
<evidence type="ECO:0000313" key="1">
    <source>
        <dbReference type="EMBL" id="RXJ65468.1"/>
    </source>
</evidence>
<comment type="caution">
    <text evidence="2">The sequence shown here is derived from an EMBL/GenBank/DDBJ whole genome shotgun (WGS) entry which is preliminary data.</text>
</comment>
<evidence type="ECO:0000313" key="4">
    <source>
        <dbReference type="EMBL" id="RXK03290.1"/>
    </source>
</evidence>
<dbReference type="EMBL" id="PDKJ01000026">
    <property type="protein sequence ID" value="RXJ65468.1"/>
    <property type="molecule type" value="Genomic_DNA"/>
</dbReference>
<keyword evidence="5" id="KW-1185">Reference proteome</keyword>
<evidence type="ECO:0000313" key="6">
    <source>
        <dbReference type="Proteomes" id="UP000290172"/>
    </source>
</evidence>
<evidence type="ECO:0000313" key="5">
    <source>
        <dbReference type="Proteomes" id="UP000289758"/>
    </source>
</evidence>
<dbReference type="EMBL" id="PDKK01000023">
    <property type="protein sequence ID" value="RXK01404.1"/>
    <property type="molecule type" value="Genomic_DNA"/>
</dbReference>
<reference evidence="5 6" key="1">
    <citation type="submission" date="2017-10" db="EMBL/GenBank/DDBJ databases">
        <title>Genomics of the genus Arcobacter.</title>
        <authorList>
            <person name="Perez-Cataluna A."/>
            <person name="Figueras M.J."/>
        </authorList>
    </citation>
    <scope>NUCLEOTIDE SEQUENCE [LARGE SCALE GENOMIC DNA]</scope>
    <source>
        <strain evidence="3 5">CECT 8441</strain>
        <strain evidence="2 6">CECT 8993</strain>
    </source>
</reference>
<accession>A0A4Q0YAG6</accession>
<sequence length="41" mass="4827">IYPFESCDGSKGYLSCRRKPSKEEITSIQEVYKLWNKEEGK</sequence>
<evidence type="ECO:0000313" key="2">
    <source>
        <dbReference type="EMBL" id="RXJ67023.1"/>
    </source>
</evidence>